<keyword evidence="2" id="KW-1185">Reference proteome</keyword>
<evidence type="ECO:0000313" key="2">
    <source>
        <dbReference type="Proteomes" id="UP001152422"/>
    </source>
</evidence>
<dbReference type="RefSeq" id="WP_277582761.1">
    <property type="nucleotide sequence ID" value="NZ_JAMBPY010000001.1"/>
</dbReference>
<protein>
    <submittedName>
        <fullName evidence="1">Uncharacterized protein</fullName>
    </submittedName>
</protein>
<accession>A0A9X4L140</accession>
<proteinExistence type="predicted"/>
<organism evidence="1 2">
    <name type="scientific">Staphylococcus equorum</name>
    <dbReference type="NCBI Taxonomy" id="246432"/>
    <lineage>
        <taxon>Bacteria</taxon>
        <taxon>Bacillati</taxon>
        <taxon>Bacillota</taxon>
        <taxon>Bacilli</taxon>
        <taxon>Bacillales</taxon>
        <taxon>Staphylococcaceae</taxon>
        <taxon>Staphylococcus</taxon>
    </lineage>
</organism>
<comment type="caution">
    <text evidence="1">The sequence shown here is derived from an EMBL/GenBank/DDBJ whole genome shotgun (WGS) entry which is preliminary data.</text>
</comment>
<dbReference type="EMBL" id="JAMBQA010000001">
    <property type="protein sequence ID" value="MDG0844860.1"/>
    <property type="molecule type" value="Genomic_DNA"/>
</dbReference>
<reference evidence="1" key="1">
    <citation type="submission" date="2022-05" db="EMBL/GenBank/DDBJ databases">
        <title>Comparative genomics of Staphylococcus equorum isolates.</title>
        <authorList>
            <person name="Luelf R.H."/>
        </authorList>
    </citation>
    <scope>NUCLEOTIDE SEQUENCE</scope>
    <source>
        <strain evidence="1">TMW 2.2497</strain>
    </source>
</reference>
<dbReference type="AlphaFoldDB" id="A0A9X4L140"/>
<name>A0A9X4L140_9STAP</name>
<evidence type="ECO:0000313" key="1">
    <source>
        <dbReference type="EMBL" id="MDG0844860.1"/>
    </source>
</evidence>
<gene>
    <name evidence="1" type="ORF">M4L89_01205</name>
</gene>
<sequence length="101" mass="11648">MLERKEQSFYLVEVDKETGKEYPMQKVYNGSAFSRTTSTFNAYKFDTSEKAKSACQLQNNMNEMFGETSIVYYAEENITRTLFNETGENIDNDTTESTSTQ</sequence>
<dbReference type="Proteomes" id="UP001152422">
    <property type="component" value="Unassembled WGS sequence"/>
</dbReference>